<organism evidence="2 3">
    <name type="scientific">Daedalea quercina L-15889</name>
    <dbReference type="NCBI Taxonomy" id="1314783"/>
    <lineage>
        <taxon>Eukaryota</taxon>
        <taxon>Fungi</taxon>
        <taxon>Dikarya</taxon>
        <taxon>Basidiomycota</taxon>
        <taxon>Agaricomycotina</taxon>
        <taxon>Agaricomycetes</taxon>
        <taxon>Polyporales</taxon>
        <taxon>Fomitopsis</taxon>
    </lineage>
</organism>
<dbReference type="Pfam" id="PF12770">
    <property type="entry name" value="CHAT"/>
    <property type="match status" value="1"/>
</dbReference>
<dbReference type="AlphaFoldDB" id="A0A165KLY0"/>
<evidence type="ECO:0000313" key="2">
    <source>
        <dbReference type="EMBL" id="KZT63307.1"/>
    </source>
</evidence>
<reference evidence="2 3" key="1">
    <citation type="journal article" date="2016" name="Mol. Biol. Evol.">
        <title>Comparative Genomics of Early-Diverging Mushroom-Forming Fungi Provides Insights into the Origins of Lignocellulose Decay Capabilities.</title>
        <authorList>
            <person name="Nagy L.G."/>
            <person name="Riley R."/>
            <person name="Tritt A."/>
            <person name="Adam C."/>
            <person name="Daum C."/>
            <person name="Floudas D."/>
            <person name="Sun H."/>
            <person name="Yadav J.S."/>
            <person name="Pangilinan J."/>
            <person name="Larsson K.H."/>
            <person name="Matsuura K."/>
            <person name="Barry K."/>
            <person name="Labutti K."/>
            <person name="Kuo R."/>
            <person name="Ohm R.A."/>
            <person name="Bhattacharya S.S."/>
            <person name="Shirouzu T."/>
            <person name="Yoshinaga Y."/>
            <person name="Martin F.M."/>
            <person name="Grigoriev I.V."/>
            <person name="Hibbett D.S."/>
        </authorList>
    </citation>
    <scope>NUCLEOTIDE SEQUENCE [LARGE SCALE GENOMIC DNA]</scope>
    <source>
        <strain evidence="2 3">L-15889</strain>
    </source>
</reference>
<protein>
    <recommendedName>
        <fullName evidence="1">CHAT domain-containing protein</fullName>
    </recommendedName>
</protein>
<dbReference type="Proteomes" id="UP000076727">
    <property type="component" value="Unassembled WGS sequence"/>
</dbReference>
<accession>A0A165KLY0</accession>
<sequence>MLIICRAERDVNGDLVIMSRTMLEAEDTLIENTGDLDVEITHLRQMLAPSSTESEVNVSCMQALHTLSLRLQARFQRDAHIVDLEESIELGHQVESAAIYVDHPYLTWFHHCMVYSNPEHDKTFTGSGRVSNWTNTSATDRFASAVYCANSARTLGLYPLAIRAYKLALLLADRCTTIQFDVDLQRQFLARKDARRLASKAVACAIEAGDLEAAVEMAEQGRSRIWSVLRDNAYPLDHLIEVAPHLAQTFRETCVQLELLSAAPSDEDPFADVRPLQLRAALERWNANLVEIRRLDGFFDMLRPKCFETLRGAAQDGPIILLNIDDESRSDAIILRQFDEPVLVPLDTSALARILPRSAEAVASADTRVRLGSMVPVGSRGKSSLKAALQQLWSFVCKPVVERLIELGVPEQSRIWWYPPGMMASSPVHAAGPYVAGERNLLDIFMSSYTSSILALIKSRADMKNSYRGVKLLAFGQSDALPLVTSELHNLRGIFGDRATIYVNDDATRQQAIDQLSMSGEDGECTHFACHGSLSIHKPFESSFVMYDRNLTLQDIVRSTATLGVKHLAFLALCHSAASGDVSDAPDEFISLAAGVQASGFRSVIGTLWTMADADGPELAQNFYTHLMRRGAYEFDPKEAAVALHLTVKAMRDRKVPVERWSTFVHIGI</sequence>
<proteinExistence type="predicted"/>
<evidence type="ECO:0000313" key="3">
    <source>
        <dbReference type="Proteomes" id="UP000076727"/>
    </source>
</evidence>
<dbReference type="OrthoDB" id="3261813at2759"/>
<name>A0A165KLY0_9APHY</name>
<dbReference type="InterPro" id="IPR024983">
    <property type="entry name" value="CHAT_dom"/>
</dbReference>
<keyword evidence="3" id="KW-1185">Reference proteome</keyword>
<feature type="domain" description="CHAT" evidence="1">
    <location>
        <begin position="387"/>
        <end position="668"/>
    </location>
</feature>
<dbReference type="EMBL" id="KV429199">
    <property type="protein sequence ID" value="KZT63307.1"/>
    <property type="molecule type" value="Genomic_DNA"/>
</dbReference>
<gene>
    <name evidence="2" type="ORF">DAEQUDRAFT_150426</name>
</gene>
<evidence type="ECO:0000259" key="1">
    <source>
        <dbReference type="Pfam" id="PF12770"/>
    </source>
</evidence>